<organism evidence="4 5">
    <name type="scientific">Pseudomonas syringae pv. helianthi</name>
    <dbReference type="NCBI Taxonomy" id="251654"/>
    <lineage>
        <taxon>Bacteria</taxon>
        <taxon>Pseudomonadati</taxon>
        <taxon>Pseudomonadota</taxon>
        <taxon>Gammaproteobacteria</taxon>
        <taxon>Pseudomonadales</taxon>
        <taxon>Pseudomonadaceae</taxon>
        <taxon>Pseudomonas</taxon>
    </lineage>
</organism>
<dbReference type="PANTHER" id="PTHR13774">
    <property type="entry name" value="PHENAZINE BIOSYNTHESIS PROTEIN"/>
    <property type="match status" value="1"/>
</dbReference>
<dbReference type="AlphaFoldDB" id="A0A0P9VS92"/>
<reference evidence="4 5" key="1">
    <citation type="submission" date="2015-09" db="EMBL/GenBank/DDBJ databases">
        <title>Genome announcement of multiple Pseudomonas syringae strains.</title>
        <authorList>
            <person name="Thakur S."/>
            <person name="Wang P.W."/>
            <person name="Gong Y."/>
            <person name="Weir B.S."/>
            <person name="Guttman D.S."/>
        </authorList>
    </citation>
    <scope>NUCLEOTIDE SEQUENCE [LARGE SCALE GENOMIC DNA]</scope>
    <source>
        <strain evidence="4 5">ICMP4531</strain>
    </source>
</reference>
<comment type="caution">
    <text evidence="4">The sequence shown here is derived from an EMBL/GenBank/DDBJ whole genome shotgun (WGS) entry which is preliminary data.</text>
</comment>
<dbReference type="SUPFAM" id="SSF54506">
    <property type="entry name" value="Diaminopimelate epimerase-like"/>
    <property type="match status" value="1"/>
</dbReference>
<dbReference type="PIRSF" id="PIRSF016184">
    <property type="entry name" value="PhzC_PhzF"/>
    <property type="match status" value="1"/>
</dbReference>
<name>A0A0P9VS92_9PSED</name>
<comment type="similarity">
    <text evidence="1">Belongs to the PhzF family.</text>
</comment>
<dbReference type="NCBIfam" id="TIGR00654">
    <property type="entry name" value="PhzF_family"/>
    <property type="match status" value="1"/>
</dbReference>
<evidence type="ECO:0000256" key="1">
    <source>
        <dbReference type="ARBA" id="ARBA00008270"/>
    </source>
</evidence>
<dbReference type="GO" id="GO:0016853">
    <property type="term" value="F:isomerase activity"/>
    <property type="evidence" value="ECO:0007669"/>
    <property type="project" value="UniProtKB-KW"/>
</dbReference>
<evidence type="ECO:0000256" key="2">
    <source>
        <dbReference type="ARBA" id="ARBA00023235"/>
    </source>
</evidence>
<feature type="active site" evidence="3">
    <location>
        <position position="100"/>
    </location>
</feature>
<proteinExistence type="inferred from homology"/>
<gene>
    <name evidence="4" type="ORF">ALO68_04951</name>
</gene>
<evidence type="ECO:0000313" key="4">
    <source>
        <dbReference type="EMBL" id="KPX41230.1"/>
    </source>
</evidence>
<dbReference type="EMBL" id="LJQM01000219">
    <property type="protein sequence ID" value="KPX41230.1"/>
    <property type="molecule type" value="Genomic_DNA"/>
</dbReference>
<dbReference type="Gene3D" id="3.10.310.10">
    <property type="entry name" value="Diaminopimelate Epimerase, Chain A, domain 1"/>
    <property type="match status" value="2"/>
</dbReference>
<evidence type="ECO:0000313" key="5">
    <source>
        <dbReference type="Proteomes" id="UP000050557"/>
    </source>
</evidence>
<evidence type="ECO:0000256" key="3">
    <source>
        <dbReference type="PIRSR" id="PIRSR016184-1"/>
    </source>
</evidence>
<dbReference type="GO" id="GO:0005737">
    <property type="term" value="C:cytoplasm"/>
    <property type="evidence" value="ECO:0007669"/>
    <property type="project" value="TreeGrafter"/>
</dbReference>
<dbReference type="PATRIC" id="fig|251654.3.peg.1952"/>
<dbReference type="Proteomes" id="UP000050557">
    <property type="component" value="Unassembled WGS sequence"/>
</dbReference>
<dbReference type="InterPro" id="IPR003719">
    <property type="entry name" value="Phenazine_PhzF-like"/>
</dbReference>
<protein>
    <submittedName>
        <fullName evidence="4">Phenazine biosynthesis family protein</fullName>
    </submittedName>
</protein>
<accession>A0A0P9VS92</accession>
<dbReference type="Pfam" id="PF02567">
    <property type="entry name" value="PhzC-PhzF"/>
    <property type="match status" value="1"/>
</dbReference>
<sequence length="331" mass="35237">MSVSCSGAWRGVRRFERTDSGIRCLNALHQLSSLDYPASSIANCLSLTTGRPSSMTTEVLKLAAFSDGDRGGNPAGVWIGNALPDDAVMQQIAADIGFSETAFAAPVEDGWRVRYFSPLAEVPFCGHATIALGAALASQHGDGVFNLTLNQAHITVEGHAQGALTSAALQSPATFSKPISAQLLEQALTLFGYTHGDLDERIAPAHINGGAGHLVLALNSRTRLKAMRYDQQAGRELMVREGWATILLLWAETDQLFHTRNPFAFGGVYEDPATGAATAALGGYLRDIGWPHGGLIDIIQGEDMGSPSRLRAEIPEQPGRSIRVSGMARTL</sequence>
<dbReference type="PANTHER" id="PTHR13774:SF39">
    <property type="entry name" value="BIOSYNTHESIS PROTEIN, PUTATIVE-RELATED"/>
    <property type="match status" value="1"/>
</dbReference>
<keyword evidence="2" id="KW-0413">Isomerase</keyword>